<dbReference type="PROSITE" id="PS50240">
    <property type="entry name" value="TRYPSIN_DOM"/>
    <property type="match status" value="1"/>
</dbReference>
<accession>A0A8C2Y7Y3</accession>
<dbReference type="AlphaFoldDB" id="A0A8C2Y7Y3"/>
<name>A0A8C2Y7Y3_COTJA</name>
<organism evidence="3 4">
    <name type="scientific">Coturnix japonica</name>
    <name type="common">Japanese quail</name>
    <name type="synonym">Coturnix coturnix japonica</name>
    <dbReference type="NCBI Taxonomy" id="93934"/>
    <lineage>
        <taxon>Eukaryota</taxon>
        <taxon>Metazoa</taxon>
        <taxon>Chordata</taxon>
        <taxon>Craniata</taxon>
        <taxon>Vertebrata</taxon>
        <taxon>Euteleostomi</taxon>
        <taxon>Archelosauria</taxon>
        <taxon>Archosauria</taxon>
        <taxon>Dinosauria</taxon>
        <taxon>Saurischia</taxon>
        <taxon>Theropoda</taxon>
        <taxon>Coelurosauria</taxon>
        <taxon>Aves</taxon>
        <taxon>Neognathae</taxon>
        <taxon>Galloanserae</taxon>
        <taxon>Galliformes</taxon>
        <taxon>Phasianidae</taxon>
        <taxon>Perdicinae</taxon>
        <taxon>Coturnix</taxon>
    </lineage>
</organism>
<evidence type="ECO:0000259" key="2">
    <source>
        <dbReference type="PROSITE" id="PS50240"/>
    </source>
</evidence>
<dbReference type="InterPro" id="IPR001254">
    <property type="entry name" value="Trypsin_dom"/>
</dbReference>
<evidence type="ECO:0000256" key="1">
    <source>
        <dbReference type="ARBA" id="ARBA00023157"/>
    </source>
</evidence>
<dbReference type="InterPro" id="IPR043504">
    <property type="entry name" value="Peptidase_S1_PA_chymotrypsin"/>
</dbReference>
<dbReference type="GO" id="GO:0030141">
    <property type="term" value="C:secretory granule"/>
    <property type="evidence" value="ECO:0007669"/>
    <property type="project" value="TreeGrafter"/>
</dbReference>
<feature type="domain" description="Peptidase S1" evidence="2">
    <location>
        <begin position="20"/>
        <end position="103"/>
    </location>
</feature>
<dbReference type="Ensembl" id="ENSCJPT00005010921.1">
    <property type="protein sequence ID" value="ENSCJPP00005007030.1"/>
    <property type="gene ID" value="ENSCJPG00005006483.1"/>
</dbReference>
<protein>
    <recommendedName>
        <fullName evidence="2">Peptidase S1 domain-containing protein</fullName>
    </recommendedName>
</protein>
<dbReference type="GO" id="GO:0004252">
    <property type="term" value="F:serine-type endopeptidase activity"/>
    <property type="evidence" value="ECO:0007669"/>
    <property type="project" value="InterPro"/>
</dbReference>
<proteinExistence type="predicted"/>
<sequence>MGSNGVIMGLNGVLWVPHCLNVTLWSEAECRAAQGDDVTEGAICAGGVKGEDSCQGDSGSPLRCGGALQAVVWAGPTPCGQDGKPGLYGDVMYYKEWILSVMGAQSHS</sequence>
<reference evidence="3" key="1">
    <citation type="submission" date="2025-08" db="UniProtKB">
        <authorList>
            <consortium name="Ensembl"/>
        </authorList>
    </citation>
    <scope>IDENTIFICATION</scope>
</reference>
<dbReference type="Gene3D" id="2.40.10.10">
    <property type="entry name" value="Trypsin-like serine proteases"/>
    <property type="match status" value="1"/>
</dbReference>
<dbReference type="Pfam" id="PF00089">
    <property type="entry name" value="Trypsin"/>
    <property type="match status" value="1"/>
</dbReference>
<dbReference type="PANTHER" id="PTHR24271:SF63">
    <property type="entry name" value="KALLIKREIN-12"/>
    <property type="match status" value="1"/>
</dbReference>
<keyword evidence="4" id="KW-1185">Reference proteome</keyword>
<evidence type="ECO:0000313" key="4">
    <source>
        <dbReference type="Proteomes" id="UP000694412"/>
    </source>
</evidence>
<evidence type="ECO:0000313" key="3">
    <source>
        <dbReference type="Ensembl" id="ENSCJPP00005007030.1"/>
    </source>
</evidence>
<dbReference type="Proteomes" id="UP000694412">
    <property type="component" value="Unassembled WGS sequence"/>
</dbReference>
<keyword evidence="1" id="KW-1015">Disulfide bond</keyword>
<dbReference type="PANTHER" id="PTHR24271">
    <property type="entry name" value="KALLIKREIN-RELATED"/>
    <property type="match status" value="1"/>
</dbReference>
<dbReference type="SUPFAM" id="SSF50494">
    <property type="entry name" value="Trypsin-like serine proteases"/>
    <property type="match status" value="1"/>
</dbReference>
<dbReference type="GO" id="GO:0006508">
    <property type="term" value="P:proteolysis"/>
    <property type="evidence" value="ECO:0007669"/>
    <property type="project" value="InterPro"/>
</dbReference>
<dbReference type="InterPro" id="IPR009003">
    <property type="entry name" value="Peptidase_S1_PA"/>
</dbReference>
<reference evidence="3" key="2">
    <citation type="submission" date="2025-09" db="UniProtKB">
        <authorList>
            <consortium name="Ensembl"/>
        </authorList>
    </citation>
    <scope>IDENTIFICATION</scope>
</reference>